<feature type="domain" description="PPi-type phosphoenolpyruvate carboxykinase lobe 2" evidence="1">
    <location>
        <begin position="506"/>
        <end position="615"/>
    </location>
</feature>
<proteinExistence type="predicted"/>
<reference evidence="2 3" key="1">
    <citation type="submission" date="2019-08" db="EMBL/GenBank/DDBJ databases">
        <title>Seonamhaeicola sediminis sp. nov., isolated from marine sediment.</title>
        <authorList>
            <person name="Cao W.R."/>
        </authorList>
    </citation>
    <scope>NUCLEOTIDE SEQUENCE [LARGE SCALE GENOMIC DNA]</scope>
    <source>
        <strain evidence="2 3">B011</strain>
    </source>
</reference>
<name>A0A5D0HL35_9FLAO</name>
<evidence type="ECO:0000313" key="3">
    <source>
        <dbReference type="Proteomes" id="UP000323930"/>
    </source>
</evidence>
<sequence length="1168" mass="132195">MEKLRKDIVQSINLKLAAIGQPTFKDEKGSKDMFSDPKFDELTTGLIMSIKEKSRLLADHLSPADARIQNFIDRYLEEVPFNKPCKLPNDTLILSKKGQAREASLPANGDSFVSDLVTSKRLKQGILNNPLHDKRTTKGTFHIVEGPLPVPLDKKEVPKIVLAHFINAAFNAPEDLKVLPFTSLQEDKAKVMVSMMLRPTVSPEVKGIMKKKSLEVRFFAPGNLVSNLDFVENIFGNAGDPHLAHNDAALDPEHWTGHTGCIILAPHLKELKKKDVGLPHYDDATERQRKDGMCYKDENELYNDGGAFKITARDESGVVVTLIADNYYGYSKKEIKTQISYSANLFGLVEEEHAGGAIAYARRIMGSTVNGKDYADSYGLTHNFETVKTLLADRIEVKPENYAVDKKYPNIIYVPETAYFNINTNDITWEYNGKEQKLLLSPFKTYVHPTGNKLRLEKHPSINLWRMVETYPEGIFCHKPCTVSGGGKSEISKSMQNAITYSSFNIHDIEEDFKKADEIIEFDYSTRWKVKDPNRPKSRSFLSEDRTLGSVVKLLTPSEENSDEFNAWLETIPVHVRSLVLFVKRLFRQAHGADINWKDMMSVEIINGVQGTKLIYDNNPVVGSYVRIGFNQQGNWMLNKLRSDFSASEKIQTEDDISASITLPRNQFKDLNPEYKNESVKVLINCEAHLFQRPDEAIVRGYDKGAELDIISDGRFLTNYEMLTKKDAIAIYEDTINYDKYTQPVKDFILEIVNSEEEDIQFVLPSHPRIIGDGLPTKNPRYLEPNRFYNETEASYISDMGVRLHRKVKPEDPVIHVVNAVLPGRRNNPVDRENGIRPLAVYNPIHYQETPELFMDFVCSLTGKSPSTTGAGSEGALTKAPFNMLTPTTDLNNALLSHILTESNGFSTAAGYVGAENKIDHDVSLLIPEIWARMTPNDRDPKNLIANGSLEKLEDFEYEGKKILASRLGYRITRKFDLLCLNRIFDEPTAVFSERMLKPELQGLEDYVDGINNIVEAQEKVALNYFADGSVESAIPPLKVLLHIMAYGHYEGKDISDPELRKLFDRDYVLNSDWYKERLALKQQKDLKYYQSQIDYLEAFIAEPNNSILVSELDIEAKLEAVKALYKTAETEEYLDSLVGTIGSDPLFKKDLNVDKTAKNEAHLNSLV</sequence>
<dbReference type="EMBL" id="VSDQ01000729">
    <property type="protein sequence ID" value="TYA70012.1"/>
    <property type="molecule type" value="Genomic_DNA"/>
</dbReference>
<dbReference type="AlphaFoldDB" id="A0A5D0HL35"/>
<dbReference type="OrthoDB" id="366044at2"/>
<keyword evidence="3" id="KW-1185">Reference proteome</keyword>
<evidence type="ECO:0000259" key="1">
    <source>
        <dbReference type="Pfam" id="PF26300"/>
    </source>
</evidence>
<comment type="caution">
    <text evidence="2">The sequence shown here is derived from an EMBL/GenBank/DDBJ whole genome shotgun (WGS) entry which is preliminary data.</text>
</comment>
<dbReference type="RefSeq" id="WP_148545320.1">
    <property type="nucleotide sequence ID" value="NZ_VSDQ01000729.1"/>
</dbReference>
<dbReference type="Pfam" id="PF26300">
    <property type="entry name" value="PEPCK_PPi_lobe_2"/>
    <property type="match status" value="1"/>
</dbReference>
<evidence type="ECO:0000313" key="2">
    <source>
        <dbReference type="EMBL" id="TYA70012.1"/>
    </source>
</evidence>
<dbReference type="InterPro" id="IPR058710">
    <property type="entry name" value="PEPCK_lobe_2"/>
</dbReference>
<accession>A0A5D0HL35</accession>
<gene>
    <name evidence="2" type="ORF">FUA24_22245</name>
</gene>
<dbReference type="Proteomes" id="UP000323930">
    <property type="component" value="Unassembled WGS sequence"/>
</dbReference>
<organism evidence="2 3">
    <name type="scientific">Seonamhaeicola marinus</name>
    <dbReference type="NCBI Taxonomy" id="1912246"/>
    <lineage>
        <taxon>Bacteria</taxon>
        <taxon>Pseudomonadati</taxon>
        <taxon>Bacteroidota</taxon>
        <taxon>Flavobacteriia</taxon>
        <taxon>Flavobacteriales</taxon>
        <taxon>Flavobacteriaceae</taxon>
    </lineage>
</organism>
<protein>
    <recommendedName>
        <fullName evidence="1">PPi-type phosphoenolpyruvate carboxykinase lobe 2 domain-containing protein</fullName>
    </recommendedName>
</protein>